<evidence type="ECO:0000313" key="2">
    <source>
        <dbReference type="EMBL" id="SFE62115.1"/>
    </source>
</evidence>
<proteinExistence type="predicted"/>
<name>A0A1I2C1K4_9GAMM</name>
<accession>A0A1I2C1K4</accession>
<feature type="region of interest" description="Disordered" evidence="1">
    <location>
        <begin position="26"/>
        <end position="49"/>
    </location>
</feature>
<dbReference type="AlphaFoldDB" id="A0A1I2C1K4"/>
<dbReference type="EMBL" id="FONH01000003">
    <property type="protein sequence ID" value="SFE62115.1"/>
    <property type="molecule type" value="Genomic_DNA"/>
</dbReference>
<protein>
    <submittedName>
        <fullName evidence="2">Uncharacterized protein</fullName>
    </submittedName>
</protein>
<gene>
    <name evidence="2" type="ORF">SAMN02799615_01324</name>
</gene>
<keyword evidence="3" id="KW-1185">Reference proteome</keyword>
<dbReference type="Proteomes" id="UP000199477">
    <property type="component" value="Unassembled WGS sequence"/>
</dbReference>
<sequence length="101" mass="10891">MPSGCSDHRRRFLQHVAVAGLARDGQCRGYDAAPNPQPRPRPAPDVAAGRPGVAARLRTLSARKLRIQAPAREGAVVATPLNEVHGERYAVHRQFQPDAPG</sequence>
<evidence type="ECO:0000313" key="3">
    <source>
        <dbReference type="Proteomes" id="UP000199477"/>
    </source>
</evidence>
<evidence type="ECO:0000256" key="1">
    <source>
        <dbReference type="SAM" id="MobiDB-lite"/>
    </source>
</evidence>
<organism evidence="2 3">
    <name type="scientific">Dyella marensis</name>
    <dbReference type="NCBI Taxonomy" id="500610"/>
    <lineage>
        <taxon>Bacteria</taxon>
        <taxon>Pseudomonadati</taxon>
        <taxon>Pseudomonadota</taxon>
        <taxon>Gammaproteobacteria</taxon>
        <taxon>Lysobacterales</taxon>
        <taxon>Rhodanobacteraceae</taxon>
        <taxon>Dyella</taxon>
    </lineage>
</organism>
<reference evidence="3" key="1">
    <citation type="submission" date="2016-10" db="EMBL/GenBank/DDBJ databases">
        <authorList>
            <person name="Varghese N."/>
            <person name="Submissions S."/>
        </authorList>
    </citation>
    <scope>NUCLEOTIDE SEQUENCE [LARGE SCALE GENOMIC DNA]</scope>
    <source>
        <strain evidence="3">UNC178MFTsu3.1</strain>
    </source>
</reference>
<dbReference type="STRING" id="500610.SAMN02799615_01324"/>